<keyword evidence="6 10" id="KW-0378">Hydrolase</keyword>
<dbReference type="InterPro" id="IPR042173">
    <property type="entry name" value="RNase_J_2"/>
</dbReference>
<evidence type="ECO:0000256" key="9">
    <source>
        <dbReference type="ARBA" id="ARBA00022884"/>
    </source>
</evidence>
<evidence type="ECO:0000256" key="8">
    <source>
        <dbReference type="ARBA" id="ARBA00022839"/>
    </source>
</evidence>
<evidence type="ECO:0000256" key="3">
    <source>
        <dbReference type="ARBA" id="ARBA00022722"/>
    </source>
</evidence>
<dbReference type="Gene3D" id="3.10.20.580">
    <property type="match status" value="1"/>
</dbReference>
<dbReference type="NCBIfam" id="TIGR00649">
    <property type="entry name" value="MG423"/>
    <property type="match status" value="1"/>
</dbReference>
<gene>
    <name evidence="10" type="primary">rnj</name>
    <name evidence="13" type="ORF">H5975_01360</name>
</gene>
<dbReference type="InterPro" id="IPR004613">
    <property type="entry name" value="RNase_J"/>
</dbReference>
<keyword evidence="8 10" id="KW-0269">Exonuclease</keyword>
<dbReference type="EMBL" id="JACJKU010000007">
    <property type="protein sequence ID" value="MBM6940146.1"/>
    <property type="molecule type" value="Genomic_DNA"/>
</dbReference>
<accession>A0ABS2GWA3</accession>
<dbReference type="InterPro" id="IPR001279">
    <property type="entry name" value="Metallo-B-lactamas"/>
</dbReference>
<feature type="compositionally biased region" description="Basic residues" evidence="11">
    <location>
        <begin position="586"/>
        <end position="597"/>
    </location>
</feature>
<keyword evidence="5 10" id="KW-0255">Endonuclease</keyword>
<feature type="domain" description="Metallo-beta-lactamase" evidence="12">
    <location>
        <begin position="21"/>
        <end position="217"/>
    </location>
</feature>
<dbReference type="Pfam" id="PF17770">
    <property type="entry name" value="RNase_J_C"/>
    <property type="match status" value="1"/>
</dbReference>
<keyword evidence="2 10" id="KW-0698">rRNA processing</keyword>
<dbReference type="EC" id="3.1.-.-" evidence="10"/>
<proteinExistence type="inferred from homology"/>
<evidence type="ECO:0000256" key="7">
    <source>
        <dbReference type="ARBA" id="ARBA00022833"/>
    </source>
</evidence>
<dbReference type="CDD" id="cd07714">
    <property type="entry name" value="RNaseJ_MBL-fold"/>
    <property type="match status" value="1"/>
</dbReference>
<keyword evidence="14" id="KW-1185">Reference proteome</keyword>
<keyword evidence="4" id="KW-0479">Metal-binding</keyword>
<reference evidence="13 14" key="1">
    <citation type="journal article" date="2021" name="Sci. Rep.">
        <title>The distribution of antibiotic resistance genes in chicken gut microbiota commensals.</title>
        <authorList>
            <person name="Juricova H."/>
            <person name="Matiasovicova J."/>
            <person name="Kubasova T."/>
            <person name="Cejkova D."/>
            <person name="Rychlik I."/>
        </authorList>
    </citation>
    <scope>NUCLEOTIDE SEQUENCE [LARGE SCALE GENOMIC DNA]</scope>
    <source>
        <strain evidence="13 14">An574</strain>
    </source>
</reference>
<evidence type="ECO:0000256" key="11">
    <source>
        <dbReference type="SAM" id="MobiDB-lite"/>
    </source>
</evidence>
<comment type="similarity">
    <text evidence="10">Belongs to the metallo-beta-lactamase superfamily. RNA-metabolizing metallo-beta-lactamase-like family. Bacterial RNase J subfamily.</text>
</comment>
<comment type="function">
    <text evidence="10">An RNase that has 5'-3' exonuclease and possibly endonuclease activity. Involved in maturation of rRNA and in some organisms also mRNA maturation and/or decay.</text>
</comment>
<feature type="compositionally biased region" description="Basic residues" evidence="11">
    <location>
        <begin position="560"/>
        <end position="571"/>
    </location>
</feature>
<keyword evidence="9 10" id="KW-0694">RNA-binding</keyword>
<evidence type="ECO:0000313" key="13">
    <source>
        <dbReference type="EMBL" id="MBM6940146.1"/>
    </source>
</evidence>
<dbReference type="HAMAP" id="MF_01491">
    <property type="entry name" value="RNase_J_bact"/>
    <property type="match status" value="1"/>
</dbReference>
<protein>
    <recommendedName>
        <fullName evidence="10">Ribonuclease J</fullName>
        <shortName evidence="10">RNase J</shortName>
        <ecNumber evidence="10">3.1.-.-</ecNumber>
    </recommendedName>
</protein>
<comment type="caution">
    <text evidence="13">The sequence shown here is derived from an EMBL/GenBank/DDBJ whole genome shotgun (WGS) entry which is preliminary data.</text>
</comment>
<keyword evidence="3 10" id="KW-0540">Nuclease</keyword>
<dbReference type="Pfam" id="PF07521">
    <property type="entry name" value="RMMBL"/>
    <property type="match status" value="1"/>
</dbReference>
<evidence type="ECO:0000259" key="12">
    <source>
        <dbReference type="SMART" id="SM00849"/>
    </source>
</evidence>
<evidence type="ECO:0000256" key="1">
    <source>
        <dbReference type="ARBA" id="ARBA00022490"/>
    </source>
</evidence>
<evidence type="ECO:0000256" key="4">
    <source>
        <dbReference type="ARBA" id="ARBA00022723"/>
    </source>
</evidence>
<evidence type="ECO:0000256" key="5">
    <source>
        <dbReference type="ARBA" id="ARBA00022759"/>
    </source>
</evidence>
<feature type="region of interest" description="Disordered" evidence="11">
    <location>
        <begin position="560"/>
        <end position="597"/>
    </location>
</feature>
<dbReference type="Pfam" id="PF00753">
    <property type="entry name" value="Lactamase_B"/>
    <property type="match status" value="1"/>
</dbReference>
<dbReference type="Proteomes" id="UP000785625">
    <property type="component" value="Unassembled WGS sequence"/>
</dbReference>
<organism evidence="13 14">
    <name type="scientific">Limosilactobacillus coleohominis</name>
    <dbReference type="NCBI Taxonomy" id="181675"/>
    <lineage>
        <taxon>Bacteria</taxon>
        <taxon>Bacillati</taxon>
        <taxon>Bacillota</taxon>
        <taxon>Bacilli</taxon>
        <taxon>Lactobacillales</taxon>
        <taxon>Lactobacillaceae</taxon>
        <taxon>Limosilactobacillus</taxon>
    </lineage>
</organism>
<dbReference type="InterPro" id="IPR055132">
    <property type="entry name" value="RNase_J_b_CASP"/>
</dbReference>
<dbReference type="Gene3D" id="3.40.50.10710">
    <property type="entry name" value="Metallo-hydrolase/oxidoreductase"/>
    <property type="match status" value="1"/>
</dbReference>
<dbReference type="PANTHER" id="PTHR43694">
    <property type="entry name" value="RIBONUCLEASE J"/>
    <property type="match status" value="1"/>
</dbReference>
<dbReference type="InterPro" id="IPR041636">
    <property type="entry name" value="RNase_J_C"/>
</dbReference>
<dbReference type="InterPro" id="IPR036866">
    <property type="entry name" value="RibonucZ/Hydroxyglut_hydro"/>
</dbReference>
<evidence type="ECO:0000256" key="10">
    <source>
        <dbReference type="HAMAP-Rule" id="MF_01491"/>
    </source>
</evidence>
<comment type="caution">
    <text evidence="10">Lacks conserved residue(s) required for the propagation of feature annotation.</text>
</comment>
<dbReference type="Gene3D" id="3.60.15.10">
    <property type="entry name" value="Ribonuclease Z/Hydroxyacylglutathione hydrolase-like"/>
    <property type="match status" value="1"/>
</dbReference>
<dbReference type="Pfam" id="PF22505">
    <property type="entry name" value="RNase_J_b_CASP"/>
    <property type="match status" value="1"/>
</dbReference>
<dbReference type="SMART" id="SM00849">
    <property type="entry name" value="Lactamase_B"/>
    <property type="match status" value="1"/>
</dbReference>
<evidence type="ECO:0000313" key="14">
    <source>
        <dbReference type="Proteomes" id="UP000785625"/>
    </source>
</evidence>
<dbReference type="InterPro" id="IPR030854">
    <property type="entry name" value="RNase_J_bac"/>
</dbReference>
<dbReference type="PANTHER" id="PTHR43694:SF4">
    <property type="entry name" value="RIBONUCLEASE J 2"/>
    <property type="match status" value="1"/>
</dbReference>
<evidence type="ECO:0000256" key="2">
    <source>
        <dbReference type="ARBA" id="ARBA00022552"/>
    </source>
</evidence>
<sequence>MKEYILSKIKVIPFGGVRENGKNMYAVEVNEQIFILDCGLKYPENELMGIDVVIPDWSYLKDHADQITGVFLTQGHADSIGALPYFLMDFRVPVFGSKLTVELAKLAVKNNKQVKKFNDFHVVDPNTEIDFDDVTVTFFSTTHTIPQTLGVVLHTDEGNIVYTGDFKFDQTARDDYKTDLSQLAKIGDEGVLLLMSDSAGAAITGASTREKDIAEYIRDTFENYDGRIVVGSVASNIMRVQQILDAAVATNRNVVLSGRDLEQIIDTAMDLGKIKVPDGVLISMKEANKLSPEEVVILVTGRMGEPLKALNTIANGDDSNIKLGEHDLVFITTTPSYAMETMEQKVTDALYRAGADVKFIAQDLNPSGHANQNDEQLMLNFMKPKYLMPIQGEYRLLDQHAILAEEVGIPRENVFLMNKGDVLTLKDGEFYLGDHVEVGNTMIDGIGVGDIGNIVLRDRRILSEDGIFVVVATIDRKNKKIVTRPQITSRGFVFVKTNRQLMKQSADLVEKVIQEDLDQKEFDWSHLKQNVREKLNRFLFNQTKRHPVILPVIMEINQHPKHKNHSKKKTGNKPQDQAKSQGSSRSRGKKHRQSKAN</sequence>
<keyword evidence="1 10" id="KW-0963">Cytoplasm</keyword>
<comment type="subcellular location">
    <subcellularLocation>
        <location evidence="10">Cytoplasm</location>
    </subcellularLocation>
</comment>
<dbReference type="SUPFAM" id="SSF56281">
    <property type="entry name" value="Metallo-hydrolase/oxidoreductase"/>
    <property type="match status" value="1"/>
</dbReference>
<dbReference type="InterPro" id="IPR011108">
    <property type="entry name" value="RMMBL"/>
</dbReference>
<evidence type="ECO:0000256" key="6">
    <source>
        <dbReference type="ARBA" id="ARBA00022801"/>
    </source>
</evidence>
<comment type="subunit">
    <text evidence="10">Homodimer, may be a subunit of the RNA degradosome.</text>
</comment>
<dbReference type="PIRSF" id="PIRSF004803">
    <property type="entry name" value="RnjA"/>
    <property type="match status" value="1"/>
</dbReference>
<name>A0ABS2GWA3_9LACO</name>
<keyword evidence="7" id="KW-0862">Zinc</keyword>